<reference evidence="6" key="1">
    <citation type="submission" date="2020-10" db="EMBL/GenBank/DDBJ databases">
        <title>Taxonomic study of unclassified bacteria belonging to the class Ktedonobacteria.</title>
        <authorList>
            <person name="Yabe S."/>
            <person name="Wang C.M."/>
            <person name="Zheng Y."/>
            <person name="Sakai Y."/>
            <person name="Cavaletti L."/>
            <person name="Monciardini P."/>
            <person name="Donadio S."/>
        </authorList>
    </citation>
    <scope>NUCLEOTIDE SEQUENCE</scope>
    <source>
        <strain evidence="6">SOSP1-1</strain>
    </source>
</reference>
<dbReference type="InterPro" id="IPR020103">
    <property type="entry name" value="PsdUridine_synth_cat_dom_sf"/>
</dbReference>
<dbReference type="Gene3D" id="3.30.2350.10">
    <property type="entry name" value="Pseudouridine synthase"/>
    <property type="match status" value="1"/>
</dbReference>
<evidence type="ECO:0000256" key="2">
    <source>
        <dbReference type="ARBA" id="ARBA00010876"/>
    </source>
</evidence>
<dbReference type="PANTHER" id="PTHR21600">
    <property type="entry name" value="MITOCHONDRIAL RNA PSEUDOURIDINE SYNTHASE"/>
    <property type="match status" value="1"/>
</dbReference>
<dbReference type="AlphaFoldDB" id="A0A8J3MQL6"/>
<feature type="domain" description="Pseudouridine synthase RsuA/RluA-like" evidence="5">
    <location>
        <begin position="24"/>
        <end position="165"/>
    </location>
</feature>
<evidence type="ECO:0000313" key="6">
    <source>
        <dbReference type="EMBL" id="GHO42733.1"/>
    </source>
</evidence>
<accession>A0A8J3MQL6</accession>
<evidence type="ECO:0000256" key="4">
    <source>
        <dbReference type="ARBA" id="ARBA00033164"/>
    </source>
</evidence>
<dbReference type="PANTHER" id="PTHR21600:SF44">
    <property type="entry name" value="RIBOSOMAL LARGE SUBUNIT PSEUDOURIDINE SYNTHASE D"/>
    <property type="match status" value="1"/>
</dbReference>
<evidence type="ECO:0000259" key="5">
    <source>
        <dbReference type="Pfam" id="PF00849"/>
    </source>
</evidence>
<dbReference type="GO" id="GO:0003723">
    <property type="term" value="F:RNA binding"/>
    <property type="evidence" value="ECO:0007669"/>
    <property type="project" value="InterPro"/>
</dbReference>
<evidence type="ECO:0000256" key="3">
    <source>
        <dbReference type="ARBA" id="ARBA00031870"/>
    </source>
</evidence>
<protein>
    <recommendedName>
        <fullName evidence="3">RNA pseudouridylate synthase</fullName>
    </recommendedName>
    <alternativeName>
        <fullName evidence="4">RNA-uridine isomerase</fullName>
    </alternativeName>
</protein>
<organism evidence="6 7">
    <name type="scientific">Ktedonospora formicarum</name>
    <dbReference type="NCBI Taxonomy" id="2778364"/>
    <lineage>
        <taxon>Bacteria</taxon>
        <taxon>Bacillati</taxon>
        <taxon>Chloroflexota</taxon>
        <taxon>Ktedonobacteria</taxon>
        <taxon>Ktedonobacterales</taxon>
        <taxon>Ktedonobacteraceae</taxon>
        <taxon>Ktedonospora</taxon>
    </lineage>
</organism>
<dbReference type="GO" id="GO:0140098">
    <property type="term" value="F:catalytic activity, acting on RNA"/>
    <property type="evidence" value="ECO:0007669"/>
    <property type="project" value="UniProtKB-ARBA"/>
</dbReference>
<proteinExistence type="inferred from homology"/>
<dbReference type="GO" id="GO:0000455">
    <property type="term" value="P:enzyme-directed rRNA pseudouridine synthesis"/>
    <property type="evidence" value="ECO:0007669"/>
    <property type="project" value="TreeGrafter"/>
</dbReference>
<comment type="similarity">
    <text evidence="2">Belongs to the pseudouridine synthase RluA family.</text>
</comment>
<dbReference type="RefSeq" id="WP_220192241.1">
    <property type="nucleotide sequence ID" value="NZ_BNJF01000001.1"/>
</dbReference>
<gene>
    <name evidence="6" type="ORF">KSX_08960</name>
</gene>
<dbReference type="InterPro" id="IPR050188">
    <property type="entry name" value="RluA_PseudoU_synthase"/>
</dbReference>
<dbReference type="InterPro" id="IPR006145">
    <property type="entry name" value="PsdUridine_synth_RsuA/RluA"/>
</dbReference>
<dbReference type="EMBL" id="BNJF01000001">
    <property type="protein sequence ID" value="GHO42733.1"/>
    <property type="molecule type" value="Genomic_DNA"/>
</dbReference>
<dbReference type="Proteomes" id="UP000612362">
    <property type="component" value="Unassembled WGS sequence"/>
</dbReference>
<keyword evidence="7" id="KW-1185">Reference proteome</keyword>
<dbReference type="GO" id="GO:0009982">
    <property type="term" value="F:pseudouridine synthase activity"/>
    <property type="evidence" value="ECO:0007669"/>
    <property type="project" value="InterPro"/>
</dbReference>
<name>A0A8J3MQL6_9CHLR</name>
<evidence type="ECO:0000256" key="1">
    <source>
        <dbReference type="ARBA" id="ARBA00000073"/>
    </source>
</evidence>
<evidence type="ECO:0000313" key="7">
    <source>
        <dbReference type="Proteomes" id="UP000612362"/>
    </source>
</evidence>
<dbReference type="CDD" id="cd02869">
    <property type="entry name" value="PseudoU_synth_RluA_like"/>
    <property type="match status" value="1"/>
</dbReference>
<sequence length="216" mass="24592">MQPLPSILPGMEDVDIAILYQDHHTLIVNKPAGMVIHPTYKHADGTMWDALLRYLEAQGPDNWSPPDDLPDEPAWSKAPPEVQAMLRERRREIFLKEEGLLPRPCLLHRLDKDTSGVVALARTERSRRHLVRQFYAHTIIKRYLAVVAPGAPAWASPRVPLRITKPQSGEEVETRSSSYVRELAVGEELLIDGPLWRDPDDRRRCVVIEGGRRQPP</sequence>
<dbReference type="SUPFAM" id="SSF55120">
    <property type="entry name" value="Pseudouridine synthase"/>
    <property type="match status" value="1"/>
</dbReference>
<comment type="catalytic activity">
    <reaction evidence="1">
        <text>a uridine in RNA = a pseudouridine in RNA</text>
        <dbReference type="Rhea" id="RHEA:48348"/>
        <dbReference type="Rhea" id="RHEA-COMP:12068"/>
        <dbReference type="Rhea" id="RHEA-COMP:12069"/>
        <dbReference type="ChEBI" id="CHEBI:65314"/>
        <dbReference type="ChEBI" id="CHEBI:65315"/>
    </reaction>
</comment>
<dbReference type="Pfam" id="PF00849">
    <property type="entry name" value="PseudoU_synth_2"/>
    <property type="match status" value="1"/>
</dbReference>
<comment type="caution">
    <text evidence="6">The sequence shown here is derived from an EMBL/GenBank/DDBJ whole genome shotgun (WGS) entry which is preliminary data.</text>
</comment>